<reference evidence="3" key="1">
    <citation type="submission" date="2020-05" db="EMBL/GenBank/DDBJ databases">
        <title>WGS assembly of Panicum virgatum.</title>
        <authorList>
            <person name="Lovell J.T."/>
            <person name="Jenkins J."/>
            <person name="Shu S."/>
            <person name="Juenger T.E."/>
            <person name="Schmutz J."/>
        </authorList>
    </citation>
    <scope>NUCLEOTIDE SEQUENCE</scope>
    <source>
        <strain evidence="3">AP13</strain>
    </source>
</reference>
<proteinExistence type="predicted"/>
<evidence type="ECO:0000313" key="4">
    <source>
        <dbReference type="Proteomes" id="UP000823388"/>
    </source>
</evidence>
<sequence>MYGQGGSFNPHYRHGAPPPQHQPGVTGSFPQNHAPPPPAPYPQHPGMRPPPVPYQHGVPPPQNQPYPFAQQQRGYAPMPMPPQQRGYAPMPMPAVPPPPQQQAIYQAPPQYPMPGALPPPPPRPPSFAPENVLPPSGPPPPPPPPPSSPPPPVPLAPHTAVVTQSWDAEAEGKEGGDIAHDSKTLKAATQLIVSDDSDMDMDGDEDSPSRQPLTPENSSLVTAECTGDVDVSKSVSDVSSLGKDLPTGSGENAKTALVTMDGGSLFRLIQGYDSDDSANEVGAGPGGASTHVLPEDNKHNQPDDRNTEIRYQKHANPKGNVNAPSCTEHNDEAGKYRLKDESSPVKHGTDVLEHLAKEDLSDSEFDGGHGRRQRKRNRSKSPHGRSCSPLGSNKGSPSQSSSPGNRSRPPYAKRVHPAGKSNDSGDRIAQQEGLVLIEKSNSSSNGLIGKVGDNAAADGALGQHFHGDNLTSETSQPVSASANASNPHKVQRPCFPSESQSDLNVSSSSGDQIPVGQSTASALFASVQTTKNSMAHDQPHPQSLRPPEHMPSSNTIRLPGQPLYAASEFPQTQFQHNVIGPANEFMQNQMRSYPPPELSRPRPLDFHHHTLPPAVPSHQQPSAIPVENAPVPPNRWSEYSGGVGLSYPPHQPPYGQHQPPGNLDSGTNLDYPSFQRFPSTLPGSSDLGPLSDVGLPKSSIKPHYNPFASTFEQTDPSLDIGPVVSPNAVGSISTKAEHMNVLSPFGQSFPGSRTHAHESSAEAVSNKQKPFRQEFSSAAPYDPLLDSIEPSSSSINKVDPGKDKNWSAAGSRDVSKLMNIEVDSENMHGRGVVAESEVEGLGDVAADTEAGMVENASPEFLGAKDWNSDIPGDIDDDQTMDKNKKVKDSRSMKLFKIAIADFVKEVLKPSWRQGNMSKEAFKTIVRKTVDKVSNSVPSSHIPKTPAKIKHYVQSSQRKVIKLVMISYPGERAPPISEFAMFQCFKNLPHSHVCVVT</sequence>
<dbReference type="Pfam" id="PF23030">
    <property type="entry name" value="SCAF11-like_C"/>
    <property type="match status" value="1"/>
</dbReference>
<feature type="region of interest" description="Disordered" evidence="1">
    <location>
        <begin position="592"/>
        <end position="694"/>
    </location>
</feature>
<dbReference type="PRINTS" id="PR01217">
    <property type="entry name" value="PRICHEXTENSN"/>
</dbReference>
<evidence type="ECO:0000259" key="2">
    <source>
        <dbReference type="Pfam" id="PF23030"/>
    </source>
</evidence>
<dbReference type="InterPro" id="IPR052650">
    <property type="entry name" value="Zinc_finger_CCCH"/>
</dbReference>
<feature type="compositionally biased region" description="Pro residues" evidence="1">
    <location>
        <begin position="135"/>
        <end position="155"/>
    </location>
</feature>
<feature type="compositionally biased region" description="Pro residues" evidence="1">
    <location>
        <begin position="109"/>
        <end position="127"/>
    </location>
</feature>
<accession>A0A8T0N019</accession>
<feature type="compositionally biased region" description="Basic and acidic residues" evidence="1">
    <location>
        <begin position="599"/>
        <end position="608"/>
    </location>
</feature>
<dbReference type="InterPro" id="IPR057031">
    <property type="entry name" value="SFR19-like_C"/>
</dbReference>
<feature type="compositionally biased region" description="Low complexity" evidence="1">
    <location>
        <begin position="228"/>
        <end position="245"/>
    </location>
</feature>
<feature type="compositionally biased region" description="Polar residues" evidence="1">
    <location>
        <begin position="469"/>
        <end position="488"/>
    </location>
</feature>
<keyword evidence="4" id="KW-1185">Reference proteome</keyword>
<feature type="compositionally biased region" description="Pro residues" evidence="1">
    <location>
        <begin position="33"/>
        <end position="64"/>
    </location>
</feature>
<feature type="region of interest" description="Disordered" evidence="1">
    <location>
        <begin position="791"/>
        <end position="810"/>
    </location>
</feature>
<feature type="compositionally biased region" description="Polar residues" evidence="1">
    <location>
        <begin position="497"/>
        <end position="535"/>
    </location>
</feature>
<feature type="region of interest" description="Disordered" evidence="1">
    <location>
        <begin position="274"/>
        <end position="551"/>
    </location>
</feature>
<dbReference type="PANTHER" id="PTHR36886:SF7">
    <property type="entry name" value="EXPRESSED PROTEIN"/>
    <property type="match status" value="1"/>
</dbReference>
<name>A0A8T0N019_PANVG</name>
<feature type="compositionally biased region" description="Basic and acidic residues" evidence="1">
    <location>
        <begin position="293"/>
        <end position="311"/>
    </location>
</feature>
<feature type="compositionally biased region" description="Pro residues" evidence="1">
    <location>
        <begin position="90"/>
        <end position="100"/>
    </location>
</feature>
<organism evidence="3 4">
    <name type="scientific">Panicum virgatum</name>
    <name type="common">Blackwell switchgrass</name>
    <dbReference type="NCBI Taxonomy" id="38727"/>
    <lineage>
        <taxon>Eukaryota</taxon>
        <taxon>Viridiplantae</taxon>
        <taxon>Streptophyta</taxon>
        <taxon>Embryophyta</taxon>
        <taxon>Tracheophyta</taxon>
        <taxon>Spermatophyta</taxon>
        <taxon>Magnoliopsida</taxon>
        <taxon>Liliopsida</taxon>
        <taxon>Poales</taxon>
        <taxon>Poaceae</taxon>
        <taxon>PACMAD clade</taxon>
        <taxon>Panicoideae</taxon>
        <taxon>Panicodae</taxon>
        <taxon>Paniceae</taxon>
        <taxon>Panicinae</taxon>
        <taxon>Panicum</taxon>
        <taxon>Panicum sect. Hiantes</taxon>
    </lineage>
</organism>
<gene>
    <name evidence="3" type="ORF">PVAP13_9NG642500</name>
</gene>
<dbReference type="PANTHER" id="PTHR36886">
    <property type="entry name" value="PROTEIN FRIGIDA-ESSENTIAL 1"/>
    <property type="match status" value="1"/>
</dbReference>
<feature type="compositionally biased region" description="Acidic residues" evidence="1">
    <location>
        <begin position="195"/>
        <end position="206"/>
    </location>
</feature>
<feature type="compositionally biased region" description="Basic and acidic residues" evidence="1">
    <location>
        <begin position="170"/>
        <end position="184"/>
    </location>
</feature>
<evidence type="ECO:0000313" key="3">
    <source>
        <dbReference type="EMBL" id="KAG2542515.1"/>
    </source>
</evidence>
<feature type="compositionally biased region" description="Polar residues" evidence="1">
    <location>
        <begin position="664"/>
        <end position="683"/>
    </location>
</feature>
<feature type="compositionally biased region" description="Basic residues" evidence="1">
    <location>
        <begin position="370"/>
        <end position="383"/>
    </location>
</feature>
<feature type="compositionally biased region" description="Basic and acidic residues" evidence="1">
    <location>
        <begin position="328"/>
        <end position="360"/>
    </location>
</feature>
<feature type="region of interest" description="Disordered" evidence="1">
    <location>
        <begin position="862"/>
        <end position="885"/>
    </location>
</feature>
<feature type="compositionally biased region" description="Polar residues" evidence="1">
    <location>
        <begin position="210"/>
        <end position="221"/>
    </location>
</feature>
<protein>
    <recommendedName>
        <fullName evidence="2">SFR19-like C-terminal domain-containing protein</fullName>
    </recommendedName>
</protein>
<feature type="region of interest" description="Disordered" evidence="1">
    <location>
        <begin position="1"/>
        <end position="253"/>
    </location>
</feature>
<feature type="region of interest" description="Disordered" evidence="1">
    <location>
        <begin position="750"/>
        <end position="770"/>
    </location>
</feature>
<comment type="caution">
    <text evidence="3">The sequence shown here is derived from an EMBL/GenBank/DDBJ whole genome shotgun (WGS) entry which is preliminary data.</text>
</comment>
<feature type="compositionally biased region" description="Low complexity" evidence="1">
    <location>
        <begin position="391"/>
        <end position="410"/>
    </location>
</feature>
<dbReference type="AlphaFoldDB" id="A0A8T0N019"/>
<evidence type="ECO:0000256" key="1">
    <source>
        <dbReference type="SAM" id="MobiDB-lite"/>
    </source>
</evidence>
<dbReference type="Proteomes" id="UP000823388">
    <property type="component" value="Chromosome 9N"/>
</dbReference>
<feature type="domain" description="SFR19-like C-terminal" evidence="2">
    <location>
        <begin position="898"/>
        <end position="955"/>
    </location>
</feature>
<dbReference type="EMBL" id="CM029054">
    <property type="protein sequence ID" value="KAG2542515.1"/>
    <property type="molecule type" value="Genomic_DNA"/>
</dbReference>